<reference evidence="2" key="1">
    <citation type="submission" date="2020-08" db="EMBL/GenBank/DDBJ databases">
        <title>Multicomponent nature underlies the extraordinary mechanical properties of spider dragline silk.</title>
        <authorList>
            <person name="Kono N."/>
            <person name="Nakamura H."/>
            <person name="Mori M."/>
            <person name="Yoshida Y."/>
            <person name="Ohtoshi R."/>
            <person name="Malay A.D."/>
            <person name="Moran D.A.P."/>
            <person name="Tomita M."/>
            <person name="Numata K."/>
            <person name="Arakawa K."/>
        </authorList>
    </citation>
    <scope>NUCLEOTIDE SEQUENCE</scope>
</reference>
<feature type="compositionally biased region" description="Polar residues" evidence="1">
    <location>
        <begin position="138"/>
        <end position="149"/>
    </location>
</feature>
<proteinExistence type="predicted"/>
<organism evidence="2 3">
    <name type="scientific">Trichonephila inaurata madagascariensis</name>
    <dbReference type="NCBI Taxonomy" id="2747483"/>
    <lineage>
        <taxon>Eukaryota</taxon>
        <taxon>Metazoa</taxon>
        <taxon>Ecdysozoa</taxon>
        <taxon>Arthropoda</taxon>
        <taxon>Chelicerata</taxon>
        <taxon>Arachnida</taxon>
        <taxon>Araneae</taxon>
        <taxon>Araneomorphae</taxon>
        <taxon>Entelegynae</taxon>
        <taxon>Araneoidea</taxon>
        <taxon>Nephilidae</taxon>
        <taxon>Trichonephila</taxon>
        <taxon>Trichonephila inaurata</taxon>
    </lineage>
</organism>
<dbReference type="OrthoDB" id="6435260at2759"/>
<comment type="caution">
    <text evidence="2">The sequence shown here is derived from an EMBL/GenBank/DDBJ whole genome shotgun (WGS) entry which is preliminary data.</text>
</comment>
<gene>
    <name evidence="2" type="primary">NCL1_09299</name>
    <name evidence="2" type="ORF">TNIN_223121</name>
</gene>
<dbReference type="Proteomes" id="UP000886998">
    <property type="component" value="Unassembled WGS sequence"/>
</dbReference>
<dbReference type="AlphaFoldDB" id="A0A8X7BWW3"/>
<feature type="region of interest" description="Disordered" evidence="1">
    <location>
        <begin position="1"/>
        <end position="34"/>
    </location>
</feature>
<feature type="region of interest" description="Disordered" evidence="1">
    <location>
        <begin position="57"/>
        <end position="149"/>
    </location>
</feature>
<feature type="compositionally biased region" description="Polar residues" evidence="1">
    <location>
        <begin position="117"/>
        <end position="131"/>
    </location>
</feature>
<accession>A0A8X7BWW3</accession>
<evidence type="ECO:0000313" key="2">
    <source>
        <dbReference type="EMBL" id="GFY44899.1"/>
    </source>
</evidence>
<keyword evidence="3" id="KW-1185">Reference proteome</keyword>
<feature type="compositionally biased region" description="Basic residues" evidence="1">
    <location>
        <begin position="102"/>
        <end position="116"/>
    </location>
</feature>
<evidence type="ECO:0000313" key="3">
    <source>
        <dbReference type="Proteomes" id="UP000886998"/>
    </source>
</evidence>
<sequence>MGSAICTSKKREPSDHCSEKESEQLTERRDTKDSMYDSAEFIECSSLLHSNGKQKAKLNSKREIHPKISPNLSTKTINLRPCVDTSGDNSSFRKRDNPSKYSSHRFLKRNWNKKRQALSSETAQEWQNQQESQEKHLSQTPVHNEPTVQIKDTVTVKDVNTSTTESLDELPPVVTSDEKCGLCDYIHSGTHHMWDDLEDDTILYAEASKNISNWLQRTTKFSNKVILQMRENQKNVRIALRKGETGIQDIIVSDGEISYQIQVGRLGVARGQLLGDSCTKLSNILRPRTDSRILSTKQVFDQSCLAYSEES</sequence>
<evidence type="ECO:0000256" key="1">
    <source>
        <dbReference type="SAM" id="MobiDB-lite"/>
    </source>
</evidence>
<dbReference type="EMBL" id="BMAV01004462">
    <property type="protein sequence ID" value="GFY44899.1"/>
    <property type="molecule type" value="Genomic_DNA"/>
</dbReference>
<feature type="compositionally biased region" description="Basic and acidic residues" evidence="1">
    <location>
        <begin position="9"/>
        <end position="34"/>
    </location>
</feature>
<protein>
    <submittedName>
        <fullName evidence="2">Uncharacterized protein</fullName>
    </submittedName>
</protein>
<name>A0A8X7BWW3_9ARAC</name>